<dbReference type="AlphaFoldDB" id="A0A392UFY8"/>
<dbReference type="EMBL" id="LXQA010818761">
    <property type="protein sequence ID" value="MCI72469.1"/>
    <property type="molecule type" value="Genomic_DNA"/>
</dbReference>
<proteinExistence type="predicted"/>
<sequence length="71" mass="8091">RLGMNTGMLEDIYETLILTDYGEICPDGLIRYVPIKVNGLLMEVDFVVLDIDEDESLSYLEDHPQQQVMNG</sequence>
<organism evidence="1 2">
    <name type="scientific">Trifolium medium</name>
    <dbReference type="NCBI Taxonomy" id="97028"/>
    <lineage>
        <taxon>Eukaryota</taxon>
        <taxon>Viridiplantae</taxon>
        <taxon>Streptophyta</taxon>
        <taxon>Embryophyta</taxon>
        <taxon>Tracheophyta</taxon>
        <taxon>Spermatophyta</taxon>
        <taxon>Magnoliopsida</taxon>
        <taxon>eudicotyledons</taxon>
        <taxon>Gunneridae</taxon>
        <taxon>Pentapetalae</taxon>
        <taxon>rosids</taxon>
        <taxon>fabids</taxon>
        <taxon>Fabales</taxon>
        <taxon>Fabaceae</taxon>
        <taxon>Papilionoideae</taxon>
        <taxon>50 kb inversion clade</taxon>
        <taxon>NPAAA clade</taxon>
        <taxon>Hologalegina</taxon>
        <taxon>IRL clade</taxon>
        <taxon>Trifolieae</taxon>
        <taxon>Trifolium</taxon>
    </lineage>
</organism>
<name>A0A392UFY8_9FABA</name>
<feature type="non-terminal residue" evidence="1">
    <location>
        <position position="1"/>
    </location>
</feature>
<evidence type="ECO:0000313" key="1">
    <source>
        <dbReference type="EMBL" id="MCI72469.1"/>
    </source>
</evidence>
<keyword evidence="2" id="KW-1185">Reference proteome</keyword>
<accession>A0A392UFY8</accession>
<protein>
    <submittedName>
        <fullName evidence="1">Uncharacterized protein</fullName>
    </submittedName>
</protein>
<dbReference type="Proteomes" id="UP000265520">
    <property type="component" value="Unassembled WGS sequence"/>
</dbReference>
<comment type="caution">
    <text evidence="1">The sequence shown here is derived from an EMBL/GenBank/DDBJ whole genome shotgun (WGS) entry which is preliminary data.</text>
</comment>
<reference evidence="1 2" key="1">
    <citation type="journal article" date="2018" name="Front. Plant Sci.">
        <title>Red Clover (Trifolium pratense) and Zigzag Clover (T. medium) - A Picture of Genomic Similarities and Differences.</title>
        <authorList>
            <person name="Dluhosova J."/>
            <person name="Istvanek J."/>
            <person name="Nedelnik J."/>
            <person name="Repkova J."/>
        </authorList>
    </citation>
    <scope>NUCLEOTIDE SEQUENCE [LARGE SCALE GENOMIC DNA]</scope>
    <source>
        <strain evidence="2">cv. 10/8</strain>
        <tissue evidence="1">Leaf</tissue>
    </source>
</reference>
<evidence type="ECO:0000313" key="2">
    <source>
        <dbReference type="Proteomes" id="UP000265520"/>
    </source>
</evidence>